<name>A0ABP9WT92_9CHLR</name>
<dbReference type="Pfam" id="PF13365">
    <property type="entry name" value="Trypsin_2"/>
    <property type="match status" value="1"/>
</dbReference>
<keyword evidence="5" id="KW-1185">Reference proteome</keyword>
<feature type="domain" description="PDZ" evidence="3">
    <location>
        <begin position="263"/>
        <end position="358"/>
    </location>
</feature>
<dbReference type="Gene3D" id="2.40.10.120">
    <property type="match status" value="1"/>
</dbReference>
<protein>
    <submittedName>
        <fullName evidence="4">Periplasmic pH-dependent serine endoprotease DegQ</fullName>
    </submittedName>
</protein>
<dbReference type="PROSITE" id="PS51257">
    <property type="entry name" value="PROKAR_LIPOPROTEIN"/>
    <property type="match status" value="1"/>
</dbReference>
<dbReference type="PRINTS" id="PR00834">
    <property type="entry name" value="PROTEASES2C"/>
</dbReference>
<dbReference type="Pfam" id="PF17820">
    <property type="entry name" value="PDZ_6"/>
    <property type="match status" value="1"/>
</dbReference>
<organism evidence="4 5">
    <name type="scientific">Herpetosiphon gulosus</name>
    <dbReference type="NCBI Taxonomy" id="1973496"/>
    <lineage>
        <taxon>Bacteria</taxon>
        <taxon>Bacillati</taxon>
        <taxon>Chloroflexota</taxon>
        <taxon>Chloroflexia</taxon>
        <taxon>Herpetosiphonales</taxon>
        <taxon>Herpetosiphonaceae</taxon>
        <taxon>Herpetosiphon</taxon>
    </lineage>
</organism>
<dbReference type="SMART" id="SM00228">
    <property type="entry name" value="PDZ"/>
    <property type="match status" value="1"/>
</dbReference>
<dbReference type="SUPFAM" id="SSF50156">
    <property type="entry name" value="PDZ domain-like"/>
    <property type="match status" value="1"/>
</dbReference>
<dbReference type="InterPro" id="IPR041489">
    <property type="entry name" value="PDZ_6"/>
</dbReference>
<dbReference type="Gene3D" id="2.30.42.10">
    <property type="match status" value="1"/>
</dbReference>
<keyword evidence="1" id="KW-0645">Protease</keyword>
<evidence type="ECO:0000313" key="5">
    <source>
        <dbReference type="Proteomes" id="UP001428290"/>
    </source>
</evidence>
<keyword evidence="2" id="KW-0378">Hydrolase</keyword>
<dbReference type="InterPro" id="IPR001478">
    <property type="entry name" value="PDZ"/>
</dbReference>
<dbReference type="Proteomes" id="UP001428290">
    <property type="component" value="Unassembled WGS sequence"/>
</dbReference>
<dbReference type="InterPro" id="IPR051201">
    <property type="entry name" value="Chloro_Bact_Ser_Proteases"/>
</dbReference>
<evidence type="ECO:0000256" key="1">
    <source>
        <dbReference type="ARBA" id="ARBA00022670"/>
    </source>
</evidence>
<dbReference type="InterPro" id="IPR036034">
    <property type="entry name" value="PDZ_sf"/>
</dbReference>
<reference evidence="4 5" key="1">
    <citation type="submission" date="2024-02" db="EMBL/GenBank/DDBJ databases">
        <title>Herpetosiphon gulosus NBRC 112829.</title>
        <authorList>
            <person name="Ichikawa N."/>
            <person name="Katano-Makiyama Y."/>
            <person name="Hidaka K."/>
        </authorList>
    </citation>
    <scope>NUCLEOTIDE SEQUENCE [LARGE SCALE GENOMIC DNA]</scope>
    <source>
        <strain evidence="4 5">NBRC 112829</strain>
    </source>
</reference>
<sequence>MQLRDRLGWMLSGILLGMLLMVSCDVVNQASTVQPSVADAAAVPSTGPLATAAAQMPVNQAGVDAYSNVIRAVYNRGNPSVVRIDVQSNQGESLGTGFVIDKQGHIVTNNHVVGSSRSVLVNFIDGEAAIADVIGVDSDSDLAVIKVRNPNANILVPVELGDSSAVQVGDVVVAIGNPYGENRTATAGIISAIRGAKNEGGGSTFSIPGVLQTDTAINPGNSGGPLFNSQGQVIGVNTFILDPSGRGANIGLGFAVPINLVKLVAPAIIRDGSYTHPFFGAVVSSVDSYFAEVNNLPSKGIIITQLYNGPAAEAGLQVGDVIVAVNGEPMLESGDLISLLELTTQPGDRITVTVAEGNGRTRDVQVQVGARPGR</sequence>
<evidence type="ECO:0000256" key="2">
    <source>
        <dbReference type="ARBA" id="ARBA00022801"/>
    </source>
</evidence>
<comment type="caution">
    <text evidence="4">The sequence shown here is derived from an EMBL/GenBank/DDBJ whole genome shotgun (WGS) entry which is preliminary data.</text>
</comment>
<dbReference type="RefSeq" id="WP_345719952.1">
    <property type="nucleotide sequence ID" value="NZ_BAABRU010000001.1"/>
</dbReference>
<dbReference type="InterPro" id="IPR001940">
    <property type="entry name" value="Peptidase_S1C"/>
</dbReference>
<evidence type="ECO:0000259" key="3">
    <source>
        <dbReference type="PROSITE" id="PS50106"/>
    </source>
</evidence>
<proteinExistence type="predicted"/>
<evidence type="ECO:0000313" key="4">
    <source>
        <dbReference type="EMBL" id="GAA5526299.1"/>
    </source>
</evidence>
<accession>A0ABP9WT92</accession>
<dbReference type="PANTHER" id="PTHR43343">
    <property type="entry name" value="PEPTIDASE S12"/>
    <property type="match status" value="1"/>
</dbReference>
<gene>
    <name evidence="4" type="primary">degQ</name>
    <name evidence="4" type="ORF">Hgul01_00071</name>
</gene>
<dbReference type="EMBL" id="BAABRU010000001">
    <property type="protein sequence ID" value="GAA5526299.1"/>
    <property type="molecule type" value="Genomic_DNA"/>
</dbReference>
<dbReference type="PROSITE" id="PS50106">
    <property type="entry name" value="PDZ"/>
    <property type="match status" value="1"/>
</dbReference>
<dbReference type="SUPFAM" id="SSF50494">
    <property type="entry name" value="Trypsin-like serine proteases"/>
    <property type="match status" value="1"/>
</dbReference>
<dbReference type="InterPro" id="IPR009003">
    <property type="entry name" value="Peptidase_S1_PA"/>
</dbReference>
<dbReference type="PANTHER" id="PTHR43343:SF3">
    <property type="entry name" value="PROTEASE DO-LIKE 8, CHLOROPLASTIC"/>
    <property type="match status" value="1"/>
</dbReference>